<name>A0A1F6VD73_9PROT</name>
<accession>A0A1F6VD73</accession>
<protein>
    <submittedName>
        <fullName evidence="1">Uncharacterized protein</fullName>
    </submittedName>
</protein>
<organism evidence="1 2">
    <name type="scientific">Candidatus Muproteobacteria bacterium RBG_16_60_9</name>
    <dbReference type="NCBI Taxonomy" id="1817755"/>
    <lineage>
        <taxon>Bacteria</taxon>
        <taxon>Pseudomonadati</taxon>
        <taxon>Pseudomonadota</taxon>
        <taxon>Candidatus Muproteobacteria</taxon>
    </lineage>
</organism>
<sequence>MEIDASASPDKAHDAPDVPQAVTDEELFEAYLSARLTQSLDTLNCARDELAAQPHDFKRALLVMRRVHELRDLQAQLDAQRGRVNAARNAAGIETQAEESPAVAAAPSPAFRAAQAEQAERVMAALAAQPRTCPSCQALLQASHGQCGCGYTVEVDATNASRDATAQNLSPFSTP</sequence>
<proteinExistence type="predicted"/>
<reference evidence="1 2" key="1">
    <citation type="journal article" date="2016" name="Nat. Commun.">
        <title>Thousands of microbial genomes shed light on interconnected biogeochemical processes in an aquifer system.</title>
        <authorList>
            <person name="Anantharaman K."/>
            <person name="Brown C.T."/>
            <person name="Hug L.A."/>
            <person name="Sharon I."/>
            <person name="Castelle C.J."/>
            <person name="Probst A.J."/>
            <person name="Thomas B.C."/>
            <person name="Singh A."/>
            <person name="Wilkins M.J."/>
            <person name="Karaoz U."/>
            <person name="Brodie E.L."/>
            <person name="Williams K.H."/>
            <person name="Hubbard S.S."/>
            <person name="Banfield J.F."/>
        </authorList>
    </citation>
    <scope>NUCLEOTIDE SEQUENCE [LARGE SCALE GENOMIC DNA]</scope>
</reference>
<dbReference type="AlphaFoldDB" id="A0A1F6VD73"/>
<evidence type="ECO:0000313" key="1">
    <source>
        <dbReference type="EMBL" id="OGI67518.1"/>
    </source>
</evidence>
<dbReference type="EMBL" id="MFSP01000058">
    <property type="protein sequence ID" value="OGI67518.1"/>
    <property type="molecule type" value="Genomic_DNA"/>
</dbReference>
<dbReference type="Proteomes" id="UP000179076">
    <property type="component" value="Unassembled WGS sequence"/>
</dbReference>
<evidence type="ECO:0000313" key="2">
    <source>
        <dbReference type="Proteomes" id="UP000179076"/>
    </source>
</evidence>
<comment type="caution">
    <text evidence="1">The sequence shown here is derived from an EMBL/GenBank/DDBJ whole genome shotgun (WGS) entry which is preliminary data.</text>
</comment>
<gene>
    <name evidence="1" type="ORF">A2W18_05250</name>
</gene>